<keyword evidence="9" id="KW-0675">Receptor</keyword>
<dbReference type="STRING" id="3641.A0A061FUP3"/>
<evidence type="ECO:0000256" key="9">
    <source>
        <dbReference type="ARBA" id="ARBA00023170"/>
    </source>
</evidence>
<keyword evidence="4" id="KW-0433">Leucine-rich repeat</keyword>
<dbReference type="InParanoid" id="A0A061FUP3"/>
<dbReference type="Pfam" id="PF00560">
    <property type="entry name" value="LRR_1"/>
    <property type="match status" value="2"/>
</dbReference>
<protein>
    <submittedName>
        <fullName evidence="12">Uncharacterized protein</fullName>
    </submittedName>
</protein>
<proteinExistence type="inferred from homology"/>
<dbReference type="AlphaFoldDB" id="A0A061FUP3"/>
<evidence type="ECO:0000256" key="11">
    <source>
        <dbReference type="SAM" id="Phobius"/>
    </source>
</evidence>
<keyword evidence="10" id="KW-0325">Glycoprotein</keyword>
<dbReference type="Gramene" id="EOY20788">
    <property type="protein sequence ID" value="EOY20788"/>
    <property type="gene ID" value="TCM_012128"/>
</dbReference>
<evidence type="ECO:0000256" key="8">
    <source>
        <dbReference type="ARBA" id="ARBA00023136"/>
    </source>
</evidence>
<dbReference type="EMBL" id="CM001881">
    <property type="protein sequence ID" value="EOY20788.1"/>
    <property type="molecule type" value="Genomic_DNA"/>
</dbReference>
<evidence type="ECO:0000256" key="1">
    <source>
        <dbReference type="ARBA" id="ARBA00004251"/>
    </source>
</evidence>
<reference evidence="12 13" key="1">
    <citation type="journal article" date="2013" name="Genome Biol.">
        <title>The genome sequence of the most widely cultivated cacao type and its use to identify candidate genes regulating pod color.</title>
        <authorList>
            <person name="Motamayor J.C."/>
            <person name="Mockaitis K."/>
            <person name="Schmutz J."/>
            <person name="Haiminen N."/>
            <person name="Iii D.L."/>
            <person name="Cornejo O."/>
            <person name="Findley S.D."/>
            <person name="Zheng P."/>
            <person name="Utro F."/>
            <person name="Royaert S."/>
            <person name="Saski C."/>
            <person name="Jenkins J."/>
            <person name="Podicheti R."/>
            <person name="Zhao M."/>
            <person name="Scheffler B.E."/>
            <person name="Stack J.C."/>
            <person name="Feltus F.A."/>
            <person name="Mustiga G.M."/>
            <person name="Amores F."/>
            <person name="Phillips W."/>
            <person name="Marelli J.P."/>
            <person name="May G.D."/>
            <person name="Shapiro H."/>
            <person name="Ma J."/>
            <person name="Bustamante C.D."/>
            <person name="Schnell R.J."/>
            <person name="Main D."/>
            <person name="Gilbert D."/>
            <person name="Parida L."/>
            <person name="Kuhn D.N."/>
        </authorList>
    </citation>
    <scope>NUCLEOTIDE SEQUENCE [LARGE SCALE GENOMIC DNA]</scope>
    <source>
        <strain evidence="13">cv. Matina 1-6</strain>
    </source>
</reference>
<feature type="transmembrane region" description="Helical" evidence="11">
    <location>
        <begin position="130"/>
        <end position="155"/>
    </location>
</feature>
<keyword evidence="3" id="KW-1003">Cell membrane</keyword>
<organism evidence="12 13">
    <name type="scientific">Theobroma cacao</name>
    <name type="common">Cacao</name>
    <name type="synonym">Cocoa</name>
    <dbReference type="NCBI Taxonomy" id="3641"/>
    <lineage>
        <taxon>Eukaryota</taxon>
        <taxon>Viridiplantae</taxon>
        <taxon>Streptophyta</taxon>
        <taxon>Embryophyta</taxon>
        <taxon>Tracheophyta</taxon>
        <taxon>Spermatophyta</taxon>
        <taxon>Magnoliopsida</taxon>
        <taxon>eudicotyledons</taxon>
        <taxon>Gunneridae</taxon>
        <taxon>Pentapetalae</taxon>
        <taxon>rosids</taxon>
        <taxon>malvids</taxon>
        <taxon>Malvales</taxon>
        <taxon>Malvaceae</taxon>
        <taxon>Byttnerioideae</taxon>
        <taxon>Theobroma</taxon>
    </lineage>
</organism>
<evidence type="ECO:0000256" key="4">
    <source>
        <dbReference type="ARBA" id="ARBA00022614"/>
    </source>
</evidence>
<dbReference type="Gene3D" id="3.80.10.10">
    <property type="entry name" value="Ribonuclease Inhibitor"/>
    <property type="match status" value="1"/>
</dbReference>
<comment type="similarity">
    <text evidence="2">Belongs to the RLP family.</text>
</comment>
<keyword evidence="13" id="KW-1185">Reference proteome</keyword>
<dbReference type="Proteomes" id="UP000026915">
    <property type="component" value="Chromosome 3"/>
</dbReference>
<name>A0A061FUP3_THECC</name>
<evidence type="ECO:0000256" key="2">
    <source>
        <dbReference type="ARBA" id="ARBA00009592"/>
    </source>
</evidence>
<gene>
    <name evidence="12" type="ORF">TCM_012128</name>
</gene>
<evidence type="ECO:0000313" key="13">
    <source>
        <dbReference type="Proteomes" id="UP000026915"/>
    </source>
</evidence>
<evidence type="ECO:0000256" key="10">
    <source>
        <dbReference type="ARBA" id="ARBA00023180"/>
    </source>
</evidence>
<dbReference type="PANTHER" id="PTHR27004">
    <property type="entry name" value="RECEPTOR-LIKE PROTEIN 12 ISOFORM X1"/>
    <property type="match status" value="1"/>
</dbReference>
<evidence type="ECO:0000313" key="12">
    <source>
        <dbReference type="EMBL" id="EOY20788.1"/>
    </source>
</evidence>
<dbReference type="PANTHER" id="PTHR27004:SF203">
    <property type="entry name" value="LEUCINE-RICH REPEAT-CONTAINING N-TERMINAL PLANT-TYPE DOMAIN-CONTAINING PROTEIN"/>
    <property type="match status" value="1"/>
</dbReference>
<evidence type="ECO:0000256" key="5">
    <source>
        <dbReference type="ARBA" id="ARBA00022692"/>
    </source>
</evidence>
<dbReference type="InterPro" id="IPR001611">
    <property type="entry name" value="Leu-rich_rpt"/>
</dbReference>
<evidence type="ECO:0000256" key="7">
    <source>
        <dbReference type="ARBA" id="ARBA00022989"/>
    </source>
</evidence>
<dbReference type="OMA" id="EFNHEEC"/>
<dbReference type="HOGENOM" id="CLU_1148945_0_0_1"/>
<evidence type="ECO:0000256" key="6">
    <source>
        <dbReference type="ARBA" id="ARBA00022737"/>
    </source>
</evidence>
<sequence>MEANNVCSSAIVGQVLIGAYNYENWKACVQNHLSRNLLSCEIPSSLGNLLRLERLNLSFNRLQGEVPSSLGKLTSLNMLNLSNNHLQGALPFTFSGFPLSSFSGNDKLCGPPLSSCMDLTGHEKNKLSNSVVICIIVAIVFTSAVIYLVLIYIMLRIWCNWRKVSISNSEGAGIEQKREEEKWVYGDEKKRKGEYWRVNSMALVPSQKEHISSSCIFHVKMDTQRYREILLFHASNLVSFSL</sequence>
<dbReference type="InterPro" id="IPR032675">
    <property type="entry name" value="LRR_dom_sf"/>
</dbReference>
<keyword evidence="5 11" id="KW-0812">Transmembrane</keyword>
<dbReference type="SUPFAM" id="SSF52058">
    <property type="entry name" value="L domain-like"/>
    <property type="match status" value="1"/>
</dbReference>
<dbReference type="GO" id="GO:0005886">
    <property type="term" value="C:plasma membrane"/>
    <property type="evidence" value="ECO:0007669"/>
    <property type="project" value="UniProtKB-SubCell"/>
</dbReference>
<dbReference type="eggNOG" id="ENOG502QV35">
    <property type="taxonomic scope" value="Eukaryota"/>
</dbReference>
<dbReference type="PRINTS" id="PR00019">
    <property type="entry name" value="LEURICHRPT"/>
</dbReference>
<accession>A0A061FUP3</accession>
<keyword evidence="6" id="KW-0677">Repeat</keyword>
<comment type="subcellular location">
    <subcellularLocation>
        <location evidence="1">Cell membrane</location>
        <topology evidence="1">Single-pass type I membrane protein</topology>
    </subcellularLocation>
</comment>
<evidence type="ECO:0000256" key="3">
    <source>
        <dbReference type="ARBA" id="ARBA00022475"/>
    </source>
</evidence>
<keyword evidence="7 11" id="KW-1133">Transmembrane helix</keyword>
<keyword evidence="8 11" id="KW-0472">Membrane</keyword>